<dbReference type="AlphaFoldDB" id="A0A7S0RSQ2"/>
<evidence type="ECO:0000256" key="8">
    <source>
        <dbReference type="RuleBase" id="RU363111"/>
    </source>
</evidence>
<evidence type="ECO:0000256" key="5">
    <source>
        <dbReference type="ARBA" id="ARBA00022989"/>
    </source>
</evidence>
<dbReference type="InterPro" id="IPR007305">
    <property type="entry name" value="Vesicle_transpt_Got1/SFT2"/>
</dbReference>
<dbReference type="EMBL" id="HBFA01034091">
    <property type="protein sequence ID" value="CAD8685074.1"/>
    <property type="molecule type" value="Transcribed_RNA"/>
</dbReference>
<dbReference type="GO" id="GO:0012505">
    <property type="term" value="C:endomembrane system"/>
    <property type="evidence" value="ECO:0007669"/>
    <property type="project" value="UniProtKB-ARBA"/>
</dbReference>
<dbReference type="GO" id="GO:0016192">
    <property type="term" value="P:vesicle-mediated transport"/>
    <property type="evidence" value="ECO:0007669"/>
    <property type="project" value="InterPro"/>
</dbReference>
<evidence type="ECO:0000256" key="1">
    <source>
        <dbReference type="ARBA" id="ARBA00004141"/>
    </source>
</evidence>
<evidence type="ECO:0000256" key="7">
    <source>
        <dbReference type="ARBA" id="ARBA00025800"/>
    </source>
</evidence>
<dbReference type="GO" id="GO:0015031">
    <property type="term" value="P:protein transport"/>
    <property type="evidence" value="ECO:0007669"/>
    <property type="project" value="UniProtKB-KW"/>
</dbReference>
<feature type="transmembrane region" description="Helical" evidence="8">
    <location>
        <begin position="260"/>
        <end position="288"/>
    </location>
</feature>
<keyword evidence="2 8" id="KW-0813">Transport</keyword>
<keyword evidence="6 8" id="KW-0472">Membrane</keyword>
<name>A0A7S0RSQ2_9CHLO</name>
<evidence type="ECO:0000256" key="3">
    <source>
        <dbReference type="ARBA" id="ARBA00022692"/>
    </source>
</evidence>
<proteinExistence type="inferred from homology"/>
<gene>
    <name evidence="9" type="ORF">POBO1169_LOCUS17102</name>
</gene>
<dbReference type="PANTHER" id="PTHR23137:SF36">
    <property type="entry name" value="VESICLE TRANSPORT PROTEIN SFT2C"/>
    <property type="match status" value="1"/>
</dbReference>
<reference evidence="9" key="1">
    <citation type="submission" date="2021-01" db="EMBL/GenBank/DDBJ databases">
        <authorList>
            <person name="Corre E."/>
            <person name="Pelletier E."/>
            <person name="Niang G."/>
            <person name="Scheremetjew M."/>
            <person name="Finn R."/>
            <person name="Kale V."/>
            <person name="Holt S."/>
            <person name="Cochrane G."/>
            <person name="Meng A."/>
            <person name="Brown T."/>
            <person name="Cohen L."/>
        </authorList>
    </citation>
    <scope>NUCLEOTIDE SEQUENCE</scope>
    <source>
        <strain evidence="9">CCMP722</strain>
    </source>
</reference>
<dbReference type="GO" id="GO:0016020">
    <property type="term" value="C:membrane"/>
    <property type="evidence" value="ECO:0007669"/>
    <property type="project" value="UniProtKB-SubCell"/>
</dbReference>
<sequence length="339" mass="35124">MSGLGGFFSSGAADADIEAGAGTSLLADWKNYATTTASKLNDIGERIQTNTSSAFNSAANPSGLTSSLSGLTSLGSSGFSNFSASGLTETLKGANTSLTGALNNVTTGVEGLSNQMASGVMSGATRLTSEMQNAATLATGEVQRGINATSTGLQMAGSATISGVKGVGTAVTTGVKDGVQTMQSFSHQRLMYFGALLFTGSFLMGLAFIIGLPTIVLAPAKFAFCFTAGSLCNMAAVAALRGPQAQVQQMMARDRLPFSASYICSMLGTLWAAMIYHSYILTVVFSIWQVTALVYYIATHFPMGVTGMKMIATIVWTAAKPFVMAFNKFCGLAMRTLVK</sequence>
<evidence type="ECO:0000256" key="4">
    <source>
        <dbReference type="ARBA" id="ARBA00022927"/>
    </source>
</evidence>
<dbReference type="Pfam" id="PF04178">
    <property type="entry name" value="Got1"/>
    <property type="match status" value="1"/>
</dbReference>
<feature type="transmembrane region" description="Helical" evidence="8">
    <location>
        <begin position="190"/>
        <end position="212"/>
    </location>
</feature>
<feature type="transmembrane region" description="Helical" evidence="8">
    <location>
        <begin position="218"/>
        <end position="240"/>
    </location>
</feature>
<comment type="function">
    <text evidence="8">May be involved in fusion of retrograde transport vesicles derived from an endocytic compartment with the Golgi complex.</text>
</comment>
<evidence type="ECO:0000313" key="9">
    <source>
        <dbReference type="EMBL" id="CAD8685074.1"/>
    </source>
</evidence>
<dbReference type="InterPro" id="IPR011691">
    <property type="entry name" value="Vesicle_transpt_SFT2"/>
</dbReference>
<feature type="transmembrane region" description="Helical" evidence="8">
    <location>
        <begin position="294"/>
        <end position="319"/>
    </location>
</feature>
<evidence type="ECO:0000256" key="6">
    <source>
        <dbReference type="ARBA" id="ARBA00023136"/>
    </source>
</evidence>
<keyword evidence="4 8" id="KW-0653">Protein transport</keyword>
<keyword evidence="3 8" id="KW-0812">Transmembrane</keyword>
<organism evidence="9">
    <name type="scientific">Pyramimonas obovata</name>
    <dbReference type="NCBI Taxonomy" id="1411642"/>
    <lineage>
        <taxon>Eukaryota</taxon>
        <taxon>Viridiplantae</taxon>
        <taxon>Chlorophyta</taxon>
        <taxon>Pyramimonadophyceae</taxon>
        <taxon>Pyramimonadales</taxon>
        <taxon>Pyramimonadaceae</taxon>
        <taxon>Pyramimonas</taxon>
        <taxon>Pyramimonas incertae sedis</taxon>
    </lineage>
</organism>
<keyword evidence="5 8" id="KW-1133">Transmembrane helix</keyword>
<comment type="similarity">
    <text evidence="7 8">Belongs to the SFT2 family.</text>
</comment>
<accession>A0A7S0RSQ2</accession>
<comment type="subcellular location">
    <subcellularLocation>
        <location evidence="1 8">Membrane</location>
        <topology evidence="1 8">Multi-pass membrane protein</topology>
    </subcellularLocation>
</comment>
<protein>
    <recommendedName>
        <fullName evidence="8">Vesicle transport protein</fullName>
    </recommendedName>
</protein>
<dbReference type="GO" id="GO:0005737">
    <property type="term" value="C:cytoplasm"/>
    <property type="evidence" value="ECO:0007669"/>
    <property type="project" value="UniProtKB-ARBA"/>
</dbReference>
<evidence type="ECO:0000256" key="2">
    <source>
        <dbReference type="ARBA" id="ARBA00022448"/>
    </source>
</evidence>
<dbReference type="PANTHER" id="PTHR23137">
    <property type="entry name" value="VESICLE TRANSPORT PROTEIN-RELATED"/>
    <property type="match status" value="1"/>
</dbReference>